<evidence type="ECO:0000313" key="2">
    <source>
        <dbReference type="Proteomes" id="UP000004682"/>
    </source>
</evidence>
<keyword evidence="2" id="KW-1185">Reference proteome</keyword>
<proteinExistence type="predicted"/>
<protein>
    <submittedName>
        <fullName evidence="1">Uncharacterized protein</fullName>
    </submittedName>
</protein>
<reference evidence="2" key="1">
    <citation type="journal article" date="2012" name="J. Bacteriol.">
        <title>Revised Genome Sequence of Burkholderia thailandensis MSMB43 with Improved Annotation.</title>
        <authorList>
            <person name="Zhuo Y."/>
            <person name="Liu L."/>
            <person name="Wang Q."/>
            <person name="Liu X."/>
            <person name="Ren B."/>
            <person name="Liu M."/>
            <person name="Ni P."/>
            <person name="Cheng Y.Q."/>
            <person name="Zhang L."/>
        </authorList>
    </citation>
    <scope>NUCLEOTIDE SEQUENCE [LARGE SCALE GENOMIC DNA]</scope>
    <source>
        <strain evidence="2">MSMB43</strain>
    </source>
</reference>
<gene>
    <name evidence="1" type="ORF">A33K_13044</name>
</gene>
<organism evidence="1 2">
    <name type="scientific">Burkholderia humptydooensis MSMB43</name>
    <dbReference type="NCBI Taxonomy" id="441157"/>
    <lineage>
        <taxon>Bacteria</taxon>
        <taxon>Pseudomonadati</taxon>
        <taxon>Pseudomonadota</taxon>
        <taxon>Betaproteobacteria</taxon>
        <taxon>Burkholderiales</taxon>
        <taxon>Burkholderiaceae</taxon>
        <taxon>Burkholderia</taxon>
        <taxon>pseudomallei group</taxon>
    </lineage>
</organism>
<accession>A0ABN0GBF1</accession>
<dbReference type="Proteomes" id="UP000004682">
    <property type="component" value="Unassembled WGS sequence"/>
</dbReference>
<evidence type="ECO:0000313" key="1">
    <source>
        <dbReference type="EMBL" id="EIP89465.1"/>
    </source>
</evidence>
<name>A0ABN0GBF1_9BURK</name>
<sequence length="37" mass="3940">MRGFFCAVASGEALVIALPPHAHFIIARYAASPLNAR</sequence>
<dbReference type="EMBL" id="JH692061">
    <property type="protein sequence ID" value="EIP89465.1"/>
    <property type="molecule type" value="Genomic_DNA"/>
</dbReference>